<dbReference type="Gene3D" id="1.10.510.10">
    <property type="entry name" value="Transferase(Phosphotransferase) domain 1"/>
    <property type="match status" value="1"/>
</dbReference>
<proteinExistence type="predicted"/>
<name>A0ABP7CKL2_9ACTN</name>
<reference evidence="3" key="1">
    <citation type="journal article" date="2019" name="Int. J. Syst. Evol. Microbiol.">
        <title>The Global Catalogue of Microorganisms (GCM) 10K type strain sequencing project: providing services to taxonomists for standard genome sequencing and annotation.</title>
        <authorList>
            <consortium name="The Broad Institute Genomics Platform"/>
            <consortium name="The Broad Institute Genome Sequencing Center for Infectious Disease"/>
            <person name="Wu L."/>
            <person name="Ma J."/>
        </authorList>
    </citation>
    <scope>NUCLEOTIDE SEQUENCE [LARGE SCALE GENOMIC DNA]</scope>
    <source>
        <strain evidence="3">JCM 16904</strain>
    </source>
</reference>
<dbReference type="SUPFAM" id="SSF56112">
    <property type="entry name" value="Protein kinase-like (PK-like)"/>
    <property type="match status" value="1"/>
</dbReference>
<dbReference type="Pfam" id="PF01636">
    <property type="entry name" value="APH"/>
    <property type="match status" value="1"/>
</dbReference>
<dbReference type="RefSeq" id="WP_344886812.1">
    <property type="nucleotide sequence ID" value="NZ_BAAAZP010000121.1"/>
</dbReference>
<dbReference type="EMBL" id="BAAAZP010000121">
    <property type="protein sequence ID" value="GAA3691352.1"/>
    <property type="molecule type" value="Genomic_DNA"/>
</dbReference>
<feature type="domain" description="Aminoglycoside phosphotransferase" evidence="1">
    <location>
        <begin position="43"/>
        <end position="273"/>
    </location>
</feature>
<keyword evidence="3" id="KW-1185">Reference proteome</keyword>
<dbReference type="Proteomes" id="UP001500902">
    <property type="component" value="Unassembled WGS sequence"/>
</dbReference>
<sequence>MRDRPEDFDEGLLRPALRQWGIEASTLDYAPVGFGDFHWVAGDRAGRRWFVTVADVRRQTFDGLRLAMETAAVLREEAGLGFVVAPTRAADGATLRRLDRHRYAMSVFPYVGGTAGHFGDELPETERGLVIDLLAELHATPPPSTTPARPVDLAGRAWLERTLGDDGSLPWLGGPYSGPARELVATHARTLRRRLEEFDRLAGRPGEPVVTHGEPHPGNLLRADGDRRLLVDWDTAGMAVPERDLWLVARSDDDLARYADATGHSPDRDALALYRLRWALNDVAEFVAWFRSPHARTADAEQAWDGLTATLDGLAVGGSPLPGCGQ</sequence>
<dbReference type="InterPro" id="IPR002575">
    <property type="entry name" value="Aminoglycoside_PTrfase"/>
</dbReference>
<dbReference type="Gene3D" id="1.20.58.840">
    <property type="match status" value="1"/>
</dbReference>
<gene>
    <name evidence="2" type="ORF">GCM10022224_066070</name>
</gene>
<evidence type="ECO:0000313" key="3">
    <source>
        <dbReference type="Proteomes" id="UP001500902"/>
    </source>
</evidence>
<organism evidence="2 3">
    <name type="scientific">Nonomuraea antimicrobica</name>
    <dbReference type="NCBI Taxonomy" id="561173"/>
    <lineage>
        <taxon>Bacteria</taxon>
        <taxon>Bacillati</taxon>
        <taxon>Actinomycetota</taxon>
        <taxon>Actinomycetes</taxon>
        <taxon>Streptosporangiales</taxon>
        <taxon>Streptosporangiaceae</taxon>
        <taxon>Nonomuraea</taxon>
    </lineage>
</organism>
<accession>A0ABP7CKL2</accession>
<protein>
    <recommendedName>
        <fullName evidence="1">Aminoglycoside phosphotransferase domain-containing protein</fullName>
    </recommendedName>
</protein>
<evidence type="ECO:0000313" key="2">
    <source>
        <dbReference type="EMBL" id="GAA3691352.1"/>
    </source>
</evidence>
<comment type="caution">
    <text evidence="2">The sequence shown here is derived from an EMBL/GenBank/DDBJ whole genome shotgun (WGS) entry which is preliminary data.</text>
</comment>
<dbReference type="InterPro" id="IPR011009">
    <property type="entry name" value="Kinase-like_dom_sf"/>
</dbReference>
<evidence type="ECO:0000259" key="1">
    <source>
        <dbReference type="Pfam" id="PF01636"/>
    </source>
</evidence>